<gene>
    <name evidence="1" type="ORF">NS506_04361</name>
</gene>
<dbReference type="KEGG" id="nsr:NS506_04361"/>
<evidence type="ECO:0000313" key="2">
    <source>
        <dbReference type="Proteomes" id="UP000180166"/>
    </source>
</evidence>
<evidence type="ECO:0000313" key="1">
    <source>
        <dbReference type="EMBL" id="APA98409.1"/>
    </source>
</evidence>
<protein>
    <submittedName>
        <fullName evidence="1">Uncharacterized protein</fullName>
    </submittedName>
</protein>
<dbReference type="AlphaFoldDB" id="A0ABC8AW74"/>
<sequence>MYGIAIENHEALTVMPPGFAREVLRVHARCPISVCARKRQAVAVVNAAARKAGSSA</sequence>
<accession>A0ABC8AW74</accession>
<proteinExistence type="predicted"/>
<dbReference type="EMBL" id="CP017839">
    <property type="protein sequence ID" value="APA98409.1"/>
    <property type="molecule type" value="Genomic_DNA"/>
</dbReference>
<reference evidence="1 2" key="1">
    <citation type="submission" date="2016-10" db="EMBL/GenBank/DDBJ databases">
        <title>Genome sequence of Nocardia seriolae strain EM150506, isolated from Anguila japonica.</title>
        <authorList>
            <person name="Han H.-J."/>
        </authorList>
    </citation>
    <scope>NUCLEOTIDE SEQUENCE [LARGE SCALE GENOMIC DNA]</scope>
    <source>
        <strain evidence="1 2">EM150506</strain>
    </source>
</reference>
<organism evidence="1 2">
    <name type="scientific">Nocardia seriolae</name>
    <dbReference type="NCBI Taxonomy" id="37332"/>
    <lineage>
        <taxon>Bacteria</taxon>
        <taxon>Bacillati</taxon>
        <taxon>Actinomycetota</taxon>
        <taxon>Actinomycetes</taxon>
        <taxon>Mycobacteriales</taxon>
        <taxon>Nocardiaceae</taxon>
        <taxon>Nocardia</taxon>
    </lineage>
</organism>
<name>A0ABC8AW74_9NOCA</name>
<dbReference type="Proteomes" id="UP000180166">
    <property type="component" value="Chromosome"/>
</dbReference>